<dbReference type="GO" id="GO:0005789">
    <property type="term" value="C:endoplasmic reticulum membrane"/>
    <property type="evidence" value="ECO:0007669"/>
    <property type="project" value="UniProtKB-SubCell"/>
</dbReference>
<evidence type="ECO:0000256" key="7">
    <source>
        <dbReference type="ARBA" id="ARBA00022824"/>
    </source>
</evidence>
<feature type="signal peptide" evidence="12">
    <location>
        <begin position="1"/>
        <end position="21"/>
    </location>
</feature>
<dbReference type="InterPro" id="IPR039524">
    <property type="entry name" value="PIGO/GPI13"/>
</dbReference>
<reference evidence="13" key="1">
    <citation type="submission" date="2021-06" db="EMBL/GenBank/DDBJ databases">
        <authorList>
            <person name="Kallberg Y."/>
            <person name="Tangrot J."/>
            <person name="Rosling A."/>
        </authorList>
    </citation>
    <scope>NUCLEOTIDE SEQUENCE</scope>
    <source>
        <strain evidence="13">MT106</strain>
    </source>
</reference>
<dbReference type="GO" id="GO:0051377">
    <property type="term" value="F:mannose-ethanolamine phosphotransferase activity"/>
    <property type="evidence" value="ECO:0007669"/>
    <property type="project" value="InterPro"/>
</dbReference>
<accession>A0A9N8YVF5</accession>
<dbReference type="GO" id="GO:0006506">
    <property type="term" value="P:GPI anchor biosynthetic process"/>
    <property type="evidence" value="ECO:0007669"/>
    <property type="project" value="UniProtKB-KW"/>
</dbReference>
<evidence type="ECO:0000256" key="4">
    <source>
        <dbReference type="ARBA" id="ARBA00022502"/>
    </source>
</evidence>
<comment type="pathway">
    <text evidence="2">Glycolipid biosynthesis; glycosylphosphatidylinositol-anchor biosynthesis.</text>
</comment>
<keyword evidence="4" id="KW-0337">GPI-anchor biosynthesis</keyword>
<feature type="transmembrane region" description="Helical" evidence="11">
    <location>
        <begin position="836"/>
        <end position="856"/>
    </location>
</feature>
<comment type="similarity">
    <text evidence="3">Belongs to the PIGG/PIGN/PIGO family. PIGO subfamily.</text>
</comment>
<name>A0A9N8YVF5_9GLOM</name>
<protein>
    <submittedName>
        <fullName evidence="13">13366_t:CDS:1</fullName>
    </submittedName>
</protein>
<sequence length="1017" mass="115967">MFLHVSGLYLFTRGFLLTRLALNNRSNCITTPTAGAEGTTTFNECWQWPRFSKVVLIVIDALRFDFAIHHEDNKTHSEFYHNKLSIFNKLLTKEPENAMLFQYVADAPTTTLQRLKALTTGTLPTFIDAGTNFAGSAIDEDNLIYQLWKNGQNIAFMGDDTWTSLFPEQLDSNHTFPFPSFNVKDLHGVDDGILQLLSPALEKKDPPWKDEDSEWDVLIAHFLGVDHCGHRYGPDHPAMAAKLTQMSEMIENVIELMDKYTLLLVMGDHGMDSKGDHGGDSDNEVESALFIYSKKQQLLDSHMTKNLANVLKQLDDNFPGQRSSFTGQFDQWRSIPQIDIVPTLSLLLGLPIPYNNLGSVIPEIFLLFKDKETTSSINDSWKTLLDAVRLNAHQVYRYLKEYSRLQPTSELSKESIHILDNLYQNAENQYDLMRKSFEISSEELENLYLNYMIFMRVVLTTCRRIWAQFDFPLMISGISVLILSCVCIFIYVLRDNSSIEKENQKIVSRVFTGGVLGIIFARLIHVLLYPVIKDSIFTRLDVMIFGASFGSIIGFFVHHYYHVRGGLFFEYRNKFSLVSFDKFLALLFQILHVLSFASNSYTVYEDSIVLFILQTFGILTFISGFKNNIYNHSLLRKRHLFLSSIFLLLTRIASYSTICREEQMLYCTPTFYASASTSVSPPTALIALVATGPIMPYFIRSLFNNTKSYNGFAPIWNDWFLRAGLILSAAYWLLDNRKWAHDFIARMAFGIALIVGNIAWWKNPLFSGYSNVFGASYFLYLTTIYLTVIITQKPMGSLMISLILLQIMTLVEIIDAKRDAQKLGNSITTTTTFNTGFENILEITILGLLATHYFFSTGHQATLPSIQWSAGFIGIAELNYIISPILVIINTLGSHILVSIAVPLIVFWKLSPTIFDDENTRSLSSLMIYSRLLRTILLYILYQTLIAVSTSFWAGCWFSRHLMVWKVFAPRFMLAGVVLVITDFFICVAVFCTSRKILMEVEKLLKVVLRVDDISLY</sequence>
<evidence type="ECO:0000313" key="13">
    <source>
        <dbReference type="EMBL" id="CAG8455086.1"/>
    </source>
</evidence>
<evidence type="ECO:0000256" key="6">
    <source>
        <dbReference type="ARBA" id="ARBA00022692"/>
    </source>
</evidence>
<evidence type="ECO:0000256" key="11">
    <source>
        <dbReference type="SAM" id="Phobius"/>
    </source>
</evidence>
<feature type="transmembrane region" description="Helical" evidence="11">
    <location>
        <begin position="506"/>
        <end position="528"/>
    </location>
</feature>
<gene>
    <name evidence="13" type="ORF">AGERDE_LOCUS1949</name>
</gene>
<feature type="transmembrane region" description="Helical" evidence="11">
    <location>
        <begin position="679"/>
        <end position="699"/>
    </location>
</feature>
<proteinExistence type="inferred from homology"/>
<feature type="transmembrane region" description="Helical" evidence="11">
    <location>
        <begin position="743"/>
        <end position="761"/>
    </location>
</feature>
<feature type="transmembrane region" description="Helical" evidence="11">
    <location>
        <begin position="640"/>
        <end position="658"/>
    </location>
</feature>
<feature type="transmembrane region" description="Helical" evidence="11">
    <location>
        <begin position="895"/>
        <end position="915"/>
    </location>
</feature>
<keyword evidence="5" id="KW-0808">Transferase</keyword>
<evidence type="ECO:0000256" key="3">
    <source>
        <dbReference type="ARBA" id="ARBA00008695"/>
    </source>
</evidence>
<feature type="transmembrane region" description="Helical" evidence="11">
    <location>
        <begin position="473"/>
        <end position="494"/>
    </location>
</feature>
<evidence type="ECO:0000256" key="5">
    <source>
        <dbReference type="ARBA" id="ARBA00022679"/>
    </source>
</evidence>
<feature type="transmembrane region" description="Helical" evidence="11">
    <location>
        <begin position="798"/>
        <end position="816"/>
    </location>
</feature>
<dbReference type="InterPro" id="IPR002591">
    <property type="entry name" value="Phosphodiest/P_Trfase"/>
</dbReference>
<feature type="transmembrane region" description="Helical" evidence="11">
    <location>
        <begin position="719"/>
        <end position="734"/>
    </location>
</feature>
<feature type="transmembrane region" description="Helical" evidence="11">
    <location>
        <begin position="583"/>
        <end position="601"/>
    </location>
</feature>
<dbReference type="EMBL" id="CAJVPL010000150">
    <property type="protein sequence ID" value="CAG8455086.1"/>
    <property type="molecule type" value="Genomic_DNA"/>
</dbReference>
<feature type="chain" id="PRO_5040146583" evidence="12">
    <location>
        <begin position="22"/>
        <end position="1017"/>
    </location>
</feature>
<dbReference type="PANTHER" id="PTHR23071:SF1">
    <property type="entry name" value="GPI ETHANOLAMINE PHOSPHATE TRANSFERASE 3"/>
    <property type="match status" value="1"/>
</dbReference>
<keyword evidence="6 11" id="KW-0812">Transmembrane</keyword>
<organism evidence="13 14">
    <name type="scientific">Ambispora gerdemannii</name>
    <dbReference type="NCBI Taxonomy" id="144530"/>
    <lineage>
        <taxon>Eukaryota</taxon>
        <taxon>Fungi</taxon>
        <taxon>Fungi incertae sedis</taxon>
        <taxon>Mucoromycota</taxon>
        <taxon>Glomeromycotina</taxon>
        <taxon>Glomeromycetes</taxon>
        <taxon>Archaeosporales</taxon>
        <taxon>Ambisporaceae</taxon>
        <taxon>Ambispora</taxon>
    </lineage>
</organism>
<feature type="transmembrane region" description="Helical" evidence="11">
    <location>
        <begin position="773"/>
        <end position="791"/>
    </location>
</feature>
<dbReference type="PANTHER" id="PTHR23071">
    <property type="entry name" value="PHOSPHATIDYLINOSITOL GLYCAN"/>
    <property type="match status" value="1"/>
</dbReference>
<evidence type="ECO:0000256" key="1">
    <source>
        <dbReference type="ARBA" id="ARBA00004477"/>
    </source>
</evidence>
<comment type="subcellular location">
    <subcellularLocation>
        <location evidence="1">Endoplasmic reticulum membrane</location>
        <topology evidence="1">Multi-pass membrane protein</topology>
    </subcellularLocation>
</comment>
<evidence type="ECO:0000256" key="10">
    <source>
        <dbReference type="ARBA" id="ARBA00023180"/>
    </source>
</evidence>
<feature type="transmembrane region" description="Helical" evidence="11">
    <location>
        <begin position="936"/>
        <end position="960"/>
    </location>
</feature>
<keyword evidence="8 11" id="KW-1133">Transmembrane helix</keyword>
<evidence type="ECO:0000256" key="12">
    <source>
        <dbReference type="SAM" id="SignalP"/>
    </source>
</evidence>
<dbReference type="InterPro" id="IPR037675">
    <property type="entry name" value="PIG-O_N"/>
</dbReference>
<dbReference type="Proteomes" id="UP000789831">
    <property type="component" value="Unassembled WGS sequence"/>
</dbReference>
<comment type="caution">
    <text evidence="13">The sequence shown here is derived from an EMBL/GenBank/DDBJ whole genome shotgun (WGS) entry which is preliminary data.</text>
</comment>
<evidence type="ECO:0000313" key="14">
    <source>
        <dbReference type="Proteomes" id="UP000789831"/>
    </source>
</evidence>
<dbReference type="SUPFAM" id="SSF53649">
    <property type="entry name" value="Alkaline phosphatase-like"/>
    <property type="match status" value="1"/>
</dbReference>
<evidence type="ECO:0000256" key="2">
    <source>
        <dbReference type="ARBA" id="ARBA00004687"/>
    </source>
</evidence>
<keyword evidence="14" id="KW-1185">Reference proteome</keyword>
<dbReference type="InterPro" id="IPR017850">
    <property type="entry name" value="Alkaline_phosphatase_core_sf"/>
</dbReference>
<keyword evidence="9 11" id="KW-0472">Membrane</keyword>
<feature type="transmembrane region" description="Helical" evidence="11">
    <location>
        <begin position="540"/>
        <end position="563"/>
    </location>
</feature>
<feature type="transmembrane region" description="Helical" evidence="11">
    <location>
        <begin position="608"/>
        <end position="625"/>
    </location>
</feature>
<keyword evidence="7" id="KW-0256">Endoplasmic reticulum</keyword>
<dbReference type="CDD" id="cd16023">
    <property type="entry name" value="GPI_EPT_3"/>
    <property type="match status" value="1"/>
</dbReference>
<dbReference type="Gene3D" id="3.40.720.10">
    <property type="entry name" value="Alkaline Phosphatase, subunit A"/>
    <property type="match status" value="1"/>
</dbReference>
<dbReference type="OrthoDB" id="272139at2759"/>
<keyword evidence="10" id="KW-0325">Glycoprotein</keyword>
<dbReference type="Pfam" id="PF01663">
    <property type="entry name" value="Phosphodiest"/>
    <property type="match status" value="1"/>
</dbReference>
<keyword evidence="12" id="KW-0732">Signal</keyword>
<feature type="transmembrane region" description="Helical" evidence="11">
    <location>
        <begin position="972"/>
        <end position="993"/>
    </location>
</feature>
<evidence type="ECO:0000256" key="9">
    <source>
        <dbReference type="ARBA" id="ARBA00023136"/>
    </source>
</evidence>
<dbReference type="AlphaFoldDB" id="A0A9N8YVF5"/>
<evidence type="ECO:0000256" key="8">
    <source>
        <dbReference type="ARBA" id="ARBA00022989"/>
    </source>
</evidence>